<evidence type="ECO:0000256" key="1">
    <source>
        <dbReference type="SAM" id="MobiDB-lite"/>
    </source>
</evidence>
<proteinExistence type="predicted"/>
<reference evidence="2" key="1">
    <citation type="submission" date="2018-05" db="EMBL/GenBank/DDBJ databases">
        <authorList>
            <person name="Lanie J.A."/>
            <person name="Ng W.-L."/>
            <person name="Kazmierczak K.M."/>
            <person name="Andrzejewski T.M."/>
            <person name="Davidsen T.M."/>
            <person name="Wayne K.J."/>
            <person name="Tettelin H."/>
            <person name="Glass J.I."/>
            <person name="Rusch D."/>
            <person name="Podicherti R."/>
            <person name="Tsui H.-C.T."/>
            <person name="Winkler M.E."/>
        </authorList>
    </citation>
    <scope>NUCLEOTIDE SEQUENCE</scope>
</reference>
<name>A0A382BI36_9ZZZZ</name>
<dbReference type="AlphaFoldDB" id="A0A382BI36"/>
<organism evidence="2">
    <name type="scientific">marine metagenome</name>
    <dbReference type="NCBI Taxonomy" id="408172"/>
    <lineage>
        <taxon>unclassified sequences</taxon>
        <taxon>metagenomes</taxon>
        <taxon>ecological metagenomes</taxon>
    </lineage>
</organism>
<protein>
    <submittedName>
        <fullName evidence="2">Uncharacterized protein</fullName>
    </submittedName>
</protein>
<dbReference type="EMBL" id="UINC01029732">
    <property type="protein sequence ID" value="SVB12942.1"/>
    <property type="molecule type" value="Genomic_DNA"/>
</dbReference>
<gene>
    <name evidence="2" type="ORF">METZ01_LOCUS165796</name>
</gene>
<feature type="region of interest" description="Disordered" evidence="1">
    <location>
        <begin position="18"/>
        <end position="47"/>
    </location>
</feature>
<feature type="compositionally biased region" description="Basic residues" evidence="1">
    <location>
        <begin position="18"/>
        <end position="27"/>
    </location>
</feature>
<sequence>MIPILLFLKLTSQESPKLRGRIPKHSTHSQSTIESLREKTRLPSIIN</sequence>
<feature type="non-terminal residue" evidence="2">
    <location>
        <position position="47"/>
    </location>
</feature>
<accession>A0A382BI36</accession>
<evidence type="ECO:0000313" key="2">
    <source>
        <dbReference type="EMBL" id="SVB12942.1"/>
    </source>
</evidence>